<dbReference type="PIRSF" id="PIRSF016020">
    <property type="entry name" value="PHexose_mutarotase"/>
    <property type="match status" value="1"/>
</dbReference>
<dbReference type="GO" id="GO:0047938">
    <property type="term" value="F:glucose-6-phosphate 1-epimerase activity"/>
    <property type="evidence" value="ECO:0007669"/>
    <property type="project" value="UniProtKB-UniRule"/>
</dbReference>
<dbReference type="SUPFAM" id="SSF74650">
    <property type="entry name" value="Galactose mutarotase-like"/>
    <property type="match status" value="1"/>
</dbReference>
<comment type="similarity">
    <text evidence="2 4">Belongs to the glucose-6-phosphate 1-epimerase family.</text>
</comment>
<comment type="catalytic activity">
    <reaction evidence="1">
        <text>alpha-D-glucose 6-phosphate = beta-D-glucose 6-phosphate</text>
        <dbReference type="Rhea" id="RHEA:16249"/>
        <dbReference type="ChEBI" id="CHEBI:58225"/>
        <dbReference type="ChEBI" id="CHEBI:58247"/>
        <dbReference type="EC" id="5.1.3.15"/>
    </reaction>
</comment>
<feature type="active site" evidence="5">
    <location>
        <position position="265"/>
    </location>
</feature>
<dbReference type="InterPro" id="IPR014718">
    <property type="entry name" value="GH-type_carb-bd"/>
</dbReference>
<dbReference type="EMBL" id="RJLM01000001">
    <property type="protein sequence ID" value="RWX56684.1"/>
    <property type="molecule type" value="Genomic_DNA"/>
</dbReference>
<evidence type="ECO:0000256" key="5">
    <source>
        <dbReference type="PIRSR" id="PIRSR016020-1"/>
    </source>
</evidence>
<dbReference type="GO" id="GO:0005975">
    <property type="term" value="P:carbohydrate metabolic process"/>
    <property type="evidence" value="ECO:0007669"/>
    <property type="project" value="InterPro"/>
</dbReference>
<dbReference type="Proteomes" id="UP000287563">
    <property type="component" value="Unassembled WGS sequence"/>
</dbReference>
<dbReference type="Pfam" id="PF01263">
    <property type="entry name" value="Aldose_epim"/>
    <property type="match status" value="1"/>
</dbReference>
<dbReference type="RefSeq" id="WP_128782005.1">
    <property type="nucleotide sequence ID" value="NZ_RJLM01000001.1"/>
</dbReference>
<evidence type="ECO:0000313" key="6">
    <source>
        <dbReference type="EMBL" id="RWX56684.1"/>
    </source>
</evidence>
<dbReference type="EC" id="5.1.3.15" evidence="4"/>
<evidence type="ECO:0000256" key="3">
    <source>
        <dbReference type="ARBA" id="ARBA00023235"/>
    </source>
</evidence>
<keyword evidence="3 4" id="KW-0413">Isomerase</keyword>
<dbReference type="Gene3D" id="2.70.98.10">
    <property type="match status" value="1"/>
</dbReference>
<accession>A0A3S3T103</accession>
<dbReference type="AlphaFoldDB" id="A0A3S3T103"/>
<comment type="caution">
    <text evidence="6">The sequence shown here is derived from an EMBL/GenBank/DDBJ whole genome shotgun (WGS) entry which is preliminary data.</text>
</comment>
<evidence type="ECO:0000256" key="1">
    <source>
        <dbReference type="ARBA" id="ARBA00001096"/>
    </source>
</evidence>
<dbReference type="PANTHER" id="PTHR11122:SF13">
    <property type="entry name" value="GLUCOSE-6-PHOSPHATE 1-EPIMERASE"/>
    <property type="match status" value="1"/>
</dbReference>
<evidence type="ECO:0000256" key="2">
    <source>
        <dbReference type="ARBA" id="ARBA00005866"/>
    </source>
</evidence>
<gene>
    <name evidence="6" type="ORF">EDI28_01150</name>
</gene>
<organism evidence="6 7">
    <name type="scientific">Photobacterium chitinilyticum</name>
    <dbReference type="NCBI Taxonomy" id="2485123"/>
    <lineage>
        <taxon>Bacteria</taxon>
        <taxon>Pseudomonadati</taxon>
        <taxon>Pseudomonadota</taxon>
        <taxon>Gammaproteobacteria</taxon>
        <taxon>Vibrionales</taxon>
        <taxon>Vibrionaceae</taxon>
        <taxon>Photobacterium</taxon>
    </lineage>
</organism>
<dbReference type="InterPro" id="IPR025532">
    <property type="entry name" value="G6P_1-epimerase"/>
</dbReference>
<dbReference type="InterPro" id="IPR008183">
    <property type="entry name" value="Aldose_1/G6P_1-epimerase"/>
</dbReference>
<protein>
    <recommendedName>
        <fullName evidence="4">Putative glucose-6-phosphate 1-epimerase</fullName>
        <ecNumber evidence="4">5.1.3.15</ecNumber>
    </recommendedName>
</protein>
<sequence length="291" mass="32430">MDLRNLSTISVLSDAVTVCDYQGIKVVRVIHELAEAGISLHGGHLIWFKPTGSDDIIWLSEKAEFDTTKAIRGGIPVCWPWFGKAATPSHGFARTSEWTLHQHRENEQGVIVSLTLEDTNATRAIWPHRFHNQITFEIGRELKVSLISTNTDDHAWSFSGALHTYFNIATINDLEITGMGETYLDSTQGNQMFAGGDTLTFNTETDRVYTSPTNPVVIHDKPHQRKILVTNQGHDAAVIWNPWQMLSMSMADMADDGFETMVCVESAIHEQAITLLPGESHTLSTQISVEK</sequence>
<dbReference type="InterPro" id="IPR011013">
    <property type="entry name" value="Gal_mutarotase_sf_dom"/>
</dbReference>
<feature type="active site" evidence="5">
    <location>
        <position position="163"/>
    </location>
</feature>
<name>A0A3S3T103_9GAMM</name>
<dbReference type="OrthoDB" id="9790727at2"/>
<dbReference type="PANTHER" id="PTHR11122">
    <property type="entry name" value="APOSPORY-ASSOCIATED PROTEIN C-RELATED"/>
    <property type="match status" value="1"/>
</dbReference>
<evidence type="ECO:0000256" key="4">
    <source>
        <dbReference type="PIRNR" id="PIRNR016020"/>
    </source>
</evidence>
<dbReference type="GO" id="GO:0030246">
    <property type="term" value="F:carbohydrate binding"/>
    <property type="evidence" value="ECO:0007669"/>
    <property type="project" value="UniProtKB-UniRule"/>
</dbReference>
<proteinExistence type="inferred from homology"/>
<dbReference type="CDD" id="cd09020">
    <property type="entry name" value="D-hex-6-P-epi_like"/>
    <property type="match status" value="1"/>
</dbReference>
<evidence type="ECO:0000313" key="7">
    <source>
        <dbReference type="Proteomes" id="UP000287563"/>
    </source>
</evidence>
<reference evidence="6 7" key="1">
    <citation type="submission" date="2018-11" db="EMBL/GenBank/DDBJ databases">
        <title>Photobacterium sp. BEI247 sp. nov., a marine bacterium isolated from Yongle Blue Hole in the South China Sea.</title>
        <authorList>
            <person name="Wang X."/>
        </authorList>
    </citation>
    <scope>NUCLEOTIDE SEQUENCE [LARGE SCALE GENOMIC DNA]</scope>
    <source>
        <strain evidence="7">BEI247</strain>
    </source>
</reference>
<keyword evidence="7" id="KW-1185">Reference proteome</keyword>